<dbReference type="Pfam" id="PF02785">
    <property type="entry name" value="Biotin_carb_C"/>
    <property type="match status" value="1"/>
</dbReference>
<comment type="catalytic activity">
    <reaction evidence="11">
        <text>N(6)-biotinyl-L-lysyl-[protein] + hydrogencarbonate + ATP = N(6)-carboxybiotinyl-L-lysyl-[protein] + ADP + phosphate + H(+)</text>
        <dbReference type="Rhea" id="RHEA:13501"/>
        <dbReference type="Rhea" id="RHEA-COMP:10505"/>
        <dbReference type="Rhea" id="RHEA-COMP:10506"/>
        <dbReference type="ChEBI" id="CHEBI:15378"/>
        <dbReference type="ChEBI" id="CHEBI:17544"/>
        <dbReference type="ChEBI" id="CHEBI:30616"/>
        <dbReference type="ChEBI" id="CHEBI:43474"/>
        <dbReference type="ChEBI" id="CHEBI:83144"/>
        <dbReference type="ChEBI" id="CHEBI:83145"/>
        <dbReference type="ChEBI" id="CHEBI:456216"/>
        <dbReference type="EC" id="6.3.4.14"/>
    </reaction>
</comment>
<dbReference type="AlphaFoldDB" id="A0A1C3YRE8"/>
<evidence type="ECO:0000259" key="13">
    <source>
        <dbReference type="PROSITE" id="PS50975"/>
    </source>
</evidence>
<comment type="subunit">
    <text evidence="3">Acetyl-CoA carboxylase is a heterohexamer of biotin carboxyl carrier protein, biotin carboxylase and the two subunits of carboxyl transferase in a 2:2 complex.</text>
</comment>
<dbReference type="FunFam" id="3.40.50.20:FF:000010">
    <property type="entry name" value="Propionyl-CoA carboxylase subunit alpha"/>
    <property type="match status" value="1"/>
</dbReference>
<dbReference type="InterPro" id="IPR005482">
    <property type="entry name" value="Biotin_COase_C"/>
</dbReference>
<dbReference type="InterPro" id="IPR051602">
    <property type="entry name" value="ACC_Biotin_Carboxylase"/>
</dbReference>
<dbReference type="EMBL" id="FMAY01000001">
    <property type="protein sequence ID" value="SCB72685.1"/>
    <property type="molecule type" value="Genomic_DNA"/>
</dbReference>
<evidence type="ECO:0000256" key="2">
    <source>
        <dbReference type="ARBA" id="ARBA00004956"/>
    </source>
</evidence>
<dbReference type="InterPro" id="IPR016185">
    <property type="entry name" value="PreATP-grasp_dom_sf"/>
</dbReference>
<keyword evidence="7 12" id="KW-0547">Nucleotide-binding</keyword>
<sequence length="466" mass="50847">MAGKIKKLLVANRGEIAVRIIRAAQTLGIPTVAACSEADSESLAATLADEVCIIGPAPAARSYLNINALLEAAAQSGANAIHPGYGFLSENAQFAERVEQAGYIFVGPDAQTIRVMGDKAAARRTAADAGVPVVPGSRVLETVQAAQIRAGEIGYPCLIKAAAGGGGRGIRVVEDDEALAREFPVAQSESKAAFGSSAVYLERFIARARHIEVQILGDGEQVIHLFDRECSLQRRRQKIFEEAPSPALRPDQRAALCDSAVQLARHLRYRGAGTLEYLFDETRGEFWFIEMNTRIQVEHPVTEMVTGVDLVQWMLRIANGESLTLAQSDVRLSGSACEMRINAEDPEKNFFPCPGLIDGVVWPGGEGIRIDSHVFSGYRVPPWYDSLLAKVIAWGADRPQALARARQALDTLELRGIKTTAPLHQWLLQHPKLQAGEFTTTTLEQWLAERDRASSAQIQEIRRYGQ</sequence>
<evidence type="ECO:0000256" key="10">
    <source>
        <dbReference type="ARBA" id="ARBA00033786"/>
    </source>
</evidence>
<dbReference type="GO" id="GO:0004075">
    <property type="term" value="F:biotin carboxylase activity"/>
    <property type="evidence" value="ECO:0007669"/>
    <property type="project" value="UniProtKB-EC"/>
</dbReference>
<comment type="pathway">
    <text evidence="2">Lipid metabolism; malonyl-CoA biosynthesis; malonyl-CoA from acetyl-CoA: step 1/1.</text>
</comment>
<evidence type="ECO:0000259" key="14">
    <source>
        <dbReference type="PROSITE" id="PS50979"/>
    </source>
</evidence>
<dbReference type="PROSITE" id="PS00866">
    <property type="entry name" value="CPSASE_1"/>
    <property type="match status" value="1"/>
</dbReference>
<dbReference type="PROSITE" id="PS51257">
    <property type="entry name" value="PROKAR_LIPOPROTEIN"/>
    <property type="match status" value="1"/>
</dbReference>
<accession>A0A1C3YRE8</accession>
<keyword evidence="9" id="KW-0092">Biotin</keyword>
<dbReference type="InterPro" id="IPR011761">
    <property type="entry name" value="ATP-grasp"/>
</dbReference>
<dbReference type="NCBIfam" id="NF006367">
    <property type="entry name" value="PRK08591.1"/>
    <property type="match status" value="1"/>
</dbReference>
<dbReference type="InterPro" id="IPR005479">
    <property type="entry name" value="CPAse_ATP-bd"/>
</dbReference>
<dbReference type="NCBIfam" id="NF009471">
    <property type="entry name" value="PRK12833.1"/>
    <property type="match status" value="1"/>
</dbReference>
<dbReference type="Pfam" id="PF00289">
    <property type="entry name" value="Biotin_carb_N"/>
    <property type="match status" value="1"/>
</dbReference>
<dbReference type="PROSITE" id="PS50979">
    <property type="entry name" value="BC"/>
    <property type="match status" value="1"/>
</dbReference>
<evidence type="ECO:0000313" key="15">
    <source>
        <dbReference type="EMBL" id="SCB72685.1"/>
    </source>
</evidence>
<dbReference type="Gene3D" id="3.30.470.20">
    <property type="entry name" value="ATP-grasp fold, B domain"/>
    <property type="match status" value="1"/>
</dbReference>
<evidence type="ECO:0000256" key="3">
    <source>
        <dbReference type="ARBA" id="ARBA00011750"/>
    </source>
</evidence>
<dbReference type="SUPFAM" id="SSF56059">
    <property type="entry name" value="Glutathione synthetase ATP-binding domain-like"/>
    <property type="match status" value="1"/>
</dbReference>
<name>A0A1C3YRE8_9ENTR</name>
<dbReference type="Pfam" id="PF02786">
    <property type="entry name" value="CPSase_L_D2"/>
    <property type="match status" value="1"/>
</dbReference>
<evidence type="ECO:0000256" key="8">
    <source>
        <dbReference type="ARBA" id="ARBA00022840"/>
    </source>
</evidence>
<evidence type="ECO:0000256" key="9">
    <source>
        <dbReference type="ARBA" id="ARBA00023267"/>
    </source>
</evidence>
<organism evidence="15 16">
    <name type="scientific">Kosakonia oryzendophytica</name>
    <dbReference type="NCBI Taxonomy" id="1005665"/>
    <lineage>
        <taxon>Bacteria</taxon>
        <taxon>Pseudomonadati</taxon>
        <taxon>Pseudomonadota</taxon>
        <taxon>Gammaproteobacteria</taxon>
        <taxon>Enterobacterales</taxon>
        <taxon>Enterobacteriaceae</taxon>
        <taxon>Kosakonia</taxon>
    </lineage>
</organism>
<feature type="domain" description="ATP-grasp" evidence="13">
    <location>
        <begin position="123"/>
        <end position="319"/>
    </location>
</feature>
<dbReference type="OrthoDB" id="9803706at2"/>
<dbReference type="PROSITE" id="PS50975">
    <property type="entry name" value="ATP_GRASP"/>
    <property type="match status" value="1"/>
</dbReference>
<evidence type="ECO:0000256" key="6">
    <source>
        <dbReference type="ARBA" id="ARBA00022598"/>
    </source>
</evidence>
<evidence type="ECO:0000256" key="4">
    <source>
        <dbReference type="ARBA" id="ARBA00013263"/>
    </source>
</evidence>
<dbReference type="InterPro" id="IPR005481">
    <property type="entry name" value="BC-like_N"/>
</dbReference>
<reference evidence="16" key="1">
    <citation type="submission" date="2016-08" db="EMBL/GenBank/DDBJ databases">
        <authorList>
            <person name="Varghese N."/>
            <person name="Submissions Spin"/>
        </authorList>
    </citation>
    <scope>NUCLEOTIDE SEQUENCE [LARGE SCALE GENOMIC DNA]</scope>
    <source>
        <strain evidence="16">REICA_082</strain>
    </source>
</reference>
<evidence type="ECO:0000256" key="7">
    <source>
        <dbReference type="ARBA" id="ARBA00022741"/>
    </source>
</evidence>
<dbReference type="SUPFAM" id="SSF51246">
    <property type="entry name" value="Rudiment single hybrid motif"/>
    <property type="match status" value="1"/>
</dbReference>
<dbReference type="SUPFAM" id="SSF52440">
    <property type="entry name" value="PreATP-grasp domain"/>
    <property type="match status" value="1"/>
</dbReference>
<protein>
    <recommendedName>
        <fullName evidence="5">Biotin carboxylase</fullName>
        <ecNumber evidence="4">6.3.4.14</ecNumber>
    </recommendedName>
    <alternativeName>
        <fullName evidence="10">Acetyl-coenzyme A carboxylase biotin carboxylase subunit A</fullName>
    </alternativeName>
</protein>
<keyword evidence="16" id="KW-1185">Reference proteome</keyword>
<dbReference type="EC" id="6.3.4.14" evidence="4"/>
<dbReference type="PANTHER" id="PTHR48095:SF2">
    <property type="entry name" value="BIOTIN CARBOXYLASE, CHLOROPLASTIC"/>
    <property type="match status" value="1"/>
</dbReference>
<evidence type="ECO:0000256" key="11">
    <source>
        <dbReference type="ARBA" id="ARBA00048600"/>
    </source>
</evidence>
<dbReference type="Proteomes" id="UP000198975">
    <property type="component" value="Unassembled WGS sequence"/>
</dbReference>
<evidence type="ECO:0000256" key="1">
    <source>
        <dbReference type="ARBA" id="ARBA00003761"/>
    </source>
</evidence>
<dbReference type="PROSITE" id="PS00867">
    <property type="entry name" value="CPSASE_2"/>
    <property type="match status" value="1"/>
</dbReference>
<comment type="function">
    <text evidence="1">This protein is a component of the acetyl coenzyme A carboxylase complex; first, biotin carboxylase catalyzes the carboxylation of the carrier protein and then the transcarboxylase transfers the carboxyl group to form malonyl-CoA.</text>
</comment>
<dbReference type="SMART" id="SM00878">
    <property type="entry name" value="Biotin_carb_C"/>
    <property type="match status" value="1"/>
</dbReference>
<dbReference type="PANTHER" id="PTHR48095">
    <property type="entry name" value="PYRUVATE CARBOXYLASE SUBUNIT A"/>
    <property type="match status" value="1"/>
</dbReference>
<feature type="domain" description="Biotin carboxylation" evidence="14">
    <location>
        <begin position="4"/>
        <end position="448"/>
    </location>
</feature>
<dbReference type="InterPro" id="IPR011054">
    <property type="entry name" value="Rudment_hybrid_motif"/>
</dbReference>
<evidence type="ECO:0000256" key="12">
    <source>
        <dbReference type="PROSITE-ProRule" id="PRU00409"/>
    </source>
</evidence>
<dbReference type="FunFam" id="3.30.1490.20:FF:000003">
    <property type="entry name" value="acetyl-CoA carboxylase isoform X1"/>
    <property type="match status" value="1"/>
</dbReference>
<proteinExistence type="predicted"/>
<dbReference type="GO" id="GO:0005524">
    <property type="term" value="F:ATP binding"/>
    <property type="evidence" value="ECO:0007669"/>
    <property type="project" value="UniProtKB-UniRule"/>
</dbReference>
<gene>
    <name evidence="15" type="ORF">GA0061071_10173</name>
</gene>
<dbReference type="GO" id="GO:0046872">
    <property type="term" value="F:metal ion binding"/>
    <property type="evidence" value="ECO:0007669"/>
    <property type="project" value="InterPro"/>
</dbReference>
<evidence type="ECO:0000313" key="16">
    <source>
        <dbReference type="Proteomes" id="UP000198975"/>
    </source>
</evidence>
<dbReference type="RefSeq" id="WP_088237996.1">
    <property type="nucleotide sequence ID" value="NZ_FMAY01000001.1"/>
</dbReference>
<dbReference type="InterPro" id="IPR011764">
    <property type="entry name" value="Biotin_carboxylation_dom"/>
</dbReference>
<keyword evidence="6" id="KW-0436">Ligase</keyword>
<evidence type="ECO:0000256" key="5">
    <source>
        <dbReference type="ARBA" id="ARBA00017242"/>
    </source>
</evidence>
<keyword evidence="8 12" id="KW-0067">ATP-binding</keyword>